<dbReference type="EMBL" id="CP047628">
    <property type="protein sequence ID" value="QIW59182.1"/>
    <property type="molecule type" value="Genomic_DNA"/>
</dbReference>
<keyword evidence="1" id="KW-1133">Transmembrane helix</keyword>
<evidence type="ECO:0000313" key="5">
    <source>
        <dbReference type="Proteomes" id="UP000501945"/>
    </source>
</evidence>
<sequence length="103" mass="11924">MTKKKQSANKWYLLYNLVPILFVIGTAITLQVHPIKDPSIMIYGVKSTEHEEATGFKFTKMTLTDGRVIDRPTMADIREQKMLTYHNQDELNHAYSFSKSMLN</sequence>
<reference evidence="4 5" key="1">
    <citation type="submission" date="2019-12" db="EMBL/GenBank/DDBJ databases">
        <title>Whole genome sequences of Lactococcus raffinolactis strains isolated from sewage.</title>
        <authorList>
            <person name="Ybazeta G."/>
            <person name="Ross M."/>
            <person name="Brabant-Kirwan D."/>
            <person name="Saleh M."/>
            <person name="Dillon J.A."/>
            <person name="Splinter K."/>
            <person name="Nokhbeh R."/>
        </authorList>
    </citation>
    <scope>NUCLEOTIDE SEQUENCE [LARGE SCALE GENOMIC DNA]</scope>
    <source>
        <strain evidence="3 4">Lr_19_14</strain>
        <strain evidence="2 5">Lr_19_5</strain>
    </source>
</reference>
<evidence type="ECO:0000256" key="1">
    <source>
        <dbReference type="SAM" id="Phobius"/>
    </source>
</evidence>
<dbReference type="Proteomes" id="UP000501558">
    <property type="component" value="Chromosome"/>
</dbReference>
<feature type="transmembrane region" description="Helical" evidence="1">
    <location>
        <begin position="12"/>
        <end position="32"/>
    </location>
</feature>
<proteinExistence type="predicted"/>
<organism evidence="3 4">
    <name type="scientific">Pseudolactococcus raffinolactis</name>
    <dbReference type="NCBI Taxonomy" id="1366"/>
    <lineage>
        <taxon>Bacteria</taxon>
        <taxon>Bacillati</taxon>
        <taxon>Bacillota</taxon>
        <taxon>Bacilli</taxon>
        <taxon>Lactobacillales</taxon>
        <taxon>Streptococcaceae</taxon>
        <taxon>Pseudolactococcus</taxon>
    </lineage>
</organism>
<evidence type="ECO:0000313" key="2">
    <source>
        <dbReference type="EMBL" id="QIW54677.1"/>
    </source>
</evidence>
<gene>
    <name evidence="3" type="ORF">GU334_09795</name>
    <name evidence="2" type="ORF">GU336_11300</name>
</gene>
<keyword evidence="1" id="KW-0812">Transmembrane</keyword>
<accession>A0A290Q4A1</accession>
<name>A0A290Q4A1_9LACT</name>
<protein>
    <submittedName>
        <fullName evidence="3">Uncharacterized protein</fullName>
    </submittedName>
</protein>
<evidence type="ECO:0000313" key="4">
    <source>
        <dbReference type="Proteomes" id="UP000501558"/>
    </source>
</evidence>
<evidence type="ECO:0000313" key="3">
    <source>
        <dbReference type="EMBL" id="QIW59182.1"/>
    </source>
</evidence>
<dbReference type="Proteomes" id="UP000501945">
    <property type="component" value="Chromosome"/>
</dbReference>
<dbReference type="RefSeq" id="WP_096039602.1">
    <property type="nucleotide sequence ID" value="NZ_CP023392.1"/>
</dbReference>
<dbReference type="AlphaFoldDB" id="A0A290Q4A1"/>
<keyword evidence="4" id="KW-1185">Reference proteome</keyword>
<dbReference type="KEGG" id="lrn:CMV25_03575"/>
<dbReference type="EMBL" id="CP047616">
    <property type="protein sequence ID" value="QIW54677.1"/>
    <property type="molecule type" value="Genomic_DNA"/>
</dbReference>
<keyword evidence="1" id="KW-0472">Membrane</keyword>